<dbReference type="RefSeq" id="WP_338536538.1">
    <property type="nucleotide sequence ID" value="NZ_AP028654.1"/>
</dbReference>
<dbReference type="AlphaFoldDB" id="A0AAU9E6D3"/>
<keyword evidence="1" id="KW-1133">Transmembrane helix</keyword>
<name>A0AAU9E6D3_9FIRM</name>
<feature type="transmembrane region" description="Helical" evidence="1">
    <location>
        <begin position="20"/>
        <end position="50"/>
    </location>
</feature>
<dbReference type="KEGG" id="hprf:HLPR_05380"/>
<dbReference type="Proteomes" id="UP001321786">
    <property type="component" value="Chromosome"/>
</dbReference>
<sequence>MAKVINKSKDLIKEYNKARFMSFLFLAIIILSLILALKIWEISLIVVIVFRIKYKKNKIKVKILKSGVNGEKNLVLKLKELSNDYTIISGLKLVNSKGRITEIDAVVIGNGNLFIIEAKNHRGYIYGDAKENELIHEKAITDGNLKKKNIKNPIKQSERQLDILKSILSERSLTPYINQIIVFTNKDLRFNIKNSNIPILKNEQLIEYISKYNKTKKSLTNKDEKGIINVLLNLDYC</sequence>
<evidence type="ECO:0000313" key="4">
    <source>
        <dbReference type="Proteomes" id="UP001321786"/>
    </source>
</evidence>
<protein>
    <submittedName>
        <fullName evidence="3">Nuclease-related domain-containing protein</fullName>
    </submittedName>
</protein>
<dbReference type="PROSITE" id="PS50965">
    <property type="entry name" value="NERD"/>
    <property type="match status" value="1"/>
</dbReference>
<accession>A0AAU9E6D3</accession>
<organism evidence="3 4">
    <name type="scientific">Helicovermis profundi</name>
    <dbReference type="NCBI Taxonomy" id="3065157"/>
    <lineage>
        <taxon>Bacteria</taxon>
        <taxon>Bacillati</taxon>
        <taxon>Bacillota</taxon>
        <taxon>Clostridia</taxon>
        <taxon>Helicovermis</taxon>
    </lineage>
</organism>
<dbReference type="EMBL" id="AP028654">
    <property type="protein sequence ID" value="BEP28207.1"/>
    <property type="molecule type" value="Genomic_DNA"/>
</dbReference>
<keyword evidence="4" id="KW-1185">Reference proteome</keyword>
<reference evidence="3 4" key="1">
    <citation type="submission" date="2023-08" db="EMBL/GenBank/DDBJ databases">
        <title>Helicovermis profunda gen. nov., sp. nov., a novel mesophilic, fermentative bacterium within the Bacillota from a deep-sea hydrothermal vent chimney.</title>
        <authorList>
            <person name="Miyazaki U."/>
            <person name="Mizutani D."/>
            <person name="Hashimoto Y."/>
            <person name="Tame A."/>
            <person name="Sawayama S."/>
            <person name="Miyazaki J."/>
            <person name="Takai K."/>
            <person name="Nakagawa S."/>
        </authorList>
    </citation>
    <scope>NUCLEOTIDE SEQUENCE [LARGE SCALE GENOMIC DNA]</scope>
    <source>
        <strain evidence="3 4">S502</strain>
    </source>
</reference>
<dbReference type="InterPro" id="IPR011528">
    <property type="entry name" value="NERD"/>
</dbReference>
<keyword evidence="1" id="KW-0472">Membrane</keyword>
<evidence type="ECO:0000256" key="1">
    <source>
        <dbReference type="SAM" id="Phobius"/>
    </source>
</evidence>
<proteinExistence type="predicted"/>
<gene>
    <name evidence="3" type="ORF">HLPR_05380</name>
</gene>
<feature type="domain" description="NERD" evidence="2">
    <location>
        <begin position="66"/>
        <end position="187"/>
    </location>
</feature>
<evidence type="ECO:0000313" key="3">
    <source>
        <dbReference type="EMBL" id="BEP28207.1"/>
    </source>
</evidence>
<keyword evidence="1" id="KW-0812">Transmembrane</keyword>
<evidence type="ECO:0000259" key="2">
    <source>
        <dbReference type="PROSITE" id="PS50965"/>
    </source>
</evidence>
<dbReference type="Pfam" id="PF08378">
    <property type="entry name" value="NERD"/>
    <property type="match status" value="1"/>
</dbReference>